<comment type="caution">
    <text evidence="1">The sequence shown here is derived from an EMBL/GenBank/DDBJ whole genome shotgun (WGS) entry which is preliminary data.</text>
</comment>
<evidence type="ECO:0000313" key="2">
    <source>
        <dbReference type="Proteomes" id="UP000032545"/>
    </source>
</evidence>
<keyword evidence="2" id="KW-1185">Reference proteome</keyword>
<accession>A0A0D8BJK5</accession>
<sequence>MACVVRVVPASVLPPGSPSIEYSVNAMNWGTVELEPEVRDWLERLPTAQFATAAF</sequence>
<proteinExistence type="predicted"/>
<organism evidence="1 2">
    <name type="scientific">Frankia torreyi</name>
    <dbReference type="NCBI Taxonomy" id="1856"/>
    <lineage>
        <taxon>Bacteria</taxon>
        <taxon>Bacillati</taxon>
        <taxon>Actinomycetota</taxon>
        <taxon>Actinomycetes</taxon>
        <taxon>Frankiales</taxon>
        <taxon>Frankiaceae</taxon>
        <taxon>Frankia</taxon>
    </lineage>
</organism>
<protein>
    <submittedName>
        <fullName evidence="1">Uncharacterized protein</fullName>
    </submittedName>
</protein>
<name>A0A0D8BJK5_9ACTN</name>
<gene>
    <name evidence="1" type="ORF">FF36_02046</name>
</gene>
<dbReference type="AlphaFoldDB" id="A0A0D8BJK5"/>
<dbReference type="Proteomes" id="UP000032545">
    <property type="component" value="Unassembled WGS sequence"/>
</dbReference>
<reference evidence="1 2" key="2">
    <citation type="journal article" date="2016" name="Genome Announc.">
        <title>Permanent Draft Genome Sequences for Two Variants of Frankia sp. Strain CpI1, the First Frankia Strain Isolated from Root Nodules of Comptonia peregrina.</title>
        <authorList>
            <person name="Oshone R."/>
            <person name="Hurst S.G.IV."/>
            <person name="Abebe-Akele F."/>
            <person name="Simpson S."/>
            <person name="Morris K."/>
            <person name="Thomas W.K."/>
            <person name="Tisa L.S."/>
        </authorList>
    </citation>
    <scope>NUCLEOTIDE SEQUENCE [LARGE SCALE GENOMIC DNA]</scope>
    <source>
        <strain evidence="2">CpI1-S</strain>
    </source>
</reference>
<reference evidence="2" key="1">
    <citation type="submission" date="2015-02" db="EMBL/GenBank/DDBJ databases">
        <title>Draft Genome of Frankia sp. CpI1-S.</title>
        <authorList>
            <person name="Oshone R.T."/>
            <person name="Ngom M."/>
            <person name="Ghodhbane-Gtari F."/>
            <person name="Gtari M."/>
            <person name="Morris K."/>
            <person name="Thomas K."/>
            <person name="Sen A."/>
            <person name="Tisa L.S."/>
        </authorList>
    </citation>
    <scope>NUCLEOTIDE SEQUENCE [LARGE SCALE GENOMIC DNA]</scope>
    <source>
        <strain evidence="2">CpI1-S</strain>
    </source>
</reference>
<dbReference type="EMBL" id="JYFN01000012">
    <property type="protein sequence ID" value="KJE23597.1"/>
    <property type="molecule type" value="Genomic_DNA"/>
</dbReference>
<evidence type="ECO:0000313" key="1">
    <source>
        <dbReference type="EMBL" id="KJE23597.1"/>
    </source>
</evidence>
<dbReference type="PATRIC" id="fig|1502723.3.peg.920"/>